<comment type="caution">
    <text evidence="2">The sequence shown here is derived from an EMBL/GenBank/DDBJ whole genome shotgun (WGS) entry which is preliminary data.</text>
</comment>
<dbReference type="Proteomes" id="UP000243797">
    <property type="component" value="Unassembled WGS sequence"/>
</dbReference>
<keyword evidence="3" id="KW-1185">Reference proteome</keyword>
<dbReference type="EMBL" id="NKHZ01000054">
    <property type="protein sequence ID" value="PNS17074.1"/>
    <property type="molecule type" value="Genomic_DNA"/>
</dbReference>
<organism evidence="2 3">
    <name type="scientific">Sphaceloma murrayae</name>
    <dbReference type="NCBI Taxonomy" id="2082308"/>
    <lineage>
        <taxon>Eukaryota</taxon>
        <taxon>Fungi</taxon>
        <taxon>Dikarya</taxon>
        <taxon>Ascomycota</taxon>
        <taxon>Pezizomycotina</taxon>
        <taxon>Dothideomycetes</taxon>
        <taxon>Dothideomycetidae</taxon>
        <taxon>Myriangiales</taxon>
        <taxon>Elsinoaceae</taxon>
        <taxon>Sphaceloma</taxon>
    </lineage>
</organism>
<feature type="compositionally biased region" description="Polar residues" evidence="1">
    <location>
        <begin position="53"/>
        <end position="79"/>
    </location>
</feature>
<evidence type="ECO:0000313" key="3">
    <source>
        <dbReference type="Proteomes" id="UP000243797"/>
    </source>
</evidence>
<name>A0A2K1QPQ5_9PEZI</name>
<proteinExistence type="predicted"/>
<evidence type="ECO:0000256" key="1">
    <source>
        <dbReference type="SAM" id="MobiDB-lite"/>
    </source>
</evidence>
<evidence type="ECO:0000313" key="2">
    <source>
        <dbReference type="EMBL" id="PNS17074.1"/>
    </source>
</evidence>
<dbReference type="InParanoid" id="A0A2K1QPQ5"/>
<gene>
    <name evidence="2" type="ORF">CAC42_3644</name>
</gene>
<accession>A0A2K1QPQ5</accession>
<sequence>MAISHLQKLGNGCKHVTERAWSKILRGHDSDTHVEIPTATIDGVQDRAVTAQGVASQGTASPPSRATSPVPESSISTSGAADPVDASKTEKTLGTAAALAYEEQEQEAHGRPHNPVVSLDVPSGSILHWDMISSTFVQNVKICGIVLQQLVFEFVKEDKVHEFEAVQFWLARDDKRREMVFVKVYIAKTPSKTLGEAGGTWEARHFYDDAVALRTMETKAGETSLRPLSVFSPAGSPLRLPASNRSPWINVSILTLGFARGRIVHEQDFETARGEEIYEALKDTIRMQLSKGYRPYSYDYHHLLWDEEAGKCVFWDLAELVHYKSSVDVDIIADMEARCWGLPSPTGVPDSHFVHS</sequence>
<feature type="region of interest" description="Disordered" evidence="1">
    <location>
        <begin position="51"/>
        <end position="87"/>
    </location>
</feature>
<dbReference type="AlphaFoldDB" id="A0A2K1QPQ5"/>
<reference evidence="2 3" key="1">
    <citation type="submission" date="2017-06" db="EMBL/GenBank/DDBJ databases">
        <title>Draft genome sequence of a variant of Elsinoe murrayae.</title>
        <authorList>
            <person name="Cheng Q."/>
        </authorList>
    </citation>
    <scope>NUCLEOTIDE SEQUENCE [LARGE SCALE GENOMIC DNA]</scope>
    <source>
        <strain evidence="2 3">CQ-2017a</strain>
    </source>
</reference>
<protein>
    <submittedName>
        <fullName evidence="2">Uncharacterized protein</fullName>
    </submittedName>
</protein>